<dbReference type="Proteomes" id="UP000322918">
    <property type="component" value="Unassembled WGS sequence"/>
</dbReference>
<keyword evidence="1" id="KW-0732">Signal</keyword>
<keyword evidence="6" id="KW-1185">Reference proteome</keyword>
<evidence type="ECO:0000259" key="2">
    <source>
        <dbReference type="Pfam" id="PF09832"/>
    </source>
</evidence>
<accession>A0A4V1KHQ6</accession>
<evidence type="ECO:0000256" key="1">
    <source>
        <dbReference type="SAM" id="SignalP"/>
    </source>
</evidence>
<sequence>MKKLLITSVILLTSFNLSFAQSNDSYKSTLRKMLQTAGTEATFSTMVKQMFTMFKQQKSNVPESAWIEIEKEFSQTSLDDLVNMFAPIYQKHFTEADLRKLIEFYQSPIGRKLAEKTPLITQESMQVGQEWGKKLGEQFHEKLKAKGYN</sequence>
<comment type="caution">
    <text evidence="4">The sequence shown here is derived from an EMBL/GenBank/DDBJ whole genome shotgun (WGS) entry which is preliminary data.</text>
</comment>
<evidence type="ECO:0000313" key="6">
    <source>
        <dbReference type="Proteomes" id="UP000322918"/>
    </source>
</evidence>
<dbReference type="Proteomes" id="UP000290848">
    <property type="component" value="Unassembled WGS sequence"/>
</dbReference>
<organism evidence="4 5">
    <name type="scientific">Arcticibacter tournemirensis</name>
    <dbReference type="NCBI Taxonomy" id="699437"/>
    <lineage>
        <taxon>Bacteria</taxon>
        <taxon>Pseudomonadati</taxon>
        <taxon>Bacteroidota</taxon>
        <taxon>Sphingobacteriia</taxon>
        <taxon>Sphingobacteriales</taxon>
        <taxon>Sphingobacteriaceae</taxon>
        <taxon>Arcticibacter</taxon>
    </lineage>
</organism>
<dbReference type="EMBL" id="VWNE01000035">
    <property type="protein sequence ID" value="KAA8477945.1"/>
    <property type="molecule type" value="Genomic_DNA"/>
</dbReference>
<dbReference type="EMBL" id="RXOC01000013">
    <property type="protein sequence ID" value="RXF68022.1"/>
    <property type="molecule type" value="Genomic_DNA"/>
</dbReference>
<reference evidence="4 5" key="1">
    <citation type="submission" date="2018-12" db="EMBL/GenBank/DDBJ databases">
        <title>The Draft Genome Sequence of the Soil Bacterium Pedobacter tournemirensis R1.</title>
        <authorList>
            <person name="He J."/>
        </authorList>
    </citation>
    <scope>NUCLEOTIDE SEQUENCE [LARGE SCALE GENOMIC DNA]</scope>
    <source>
        <strain evidence="4 5">R1</strain>
    </source>
</reference>
<protein>
    <submittedName>
        <fullName evidence="4">DUF2059 domain-containing protein</fullName>
    </submittedName>
</protein>
<gene>
    <name evidence="4" type="ORF">EKH83_17270</name>
    <name evidence="3" type="ORF">F1649_18260</name>
</gene>
<dbReference type="Pfam" id="PF09832">
    <property type="entry name" value="DUF2059"/>
    <property type="match status" value="1"/>
</dbReference>
<reference evidence="3 6" key="2">
    <citation type="submission" date="2019-09" db="EMBL/GenBank/DDBJ databases">
        <title>Pararcticibacter amylolyticus gen. nov., sp. nov., isolated from a rottenly hemp rope, and reclassification of Pedobacter tournemirensis as Pararcticibacter tournemirensis comb. nov.</title>
        <authorList>
            <person name="Cai Y."/>
        </authorList>
    </citation>
    <scope>NUCLEOTIDE SEQUENCE [LARGE SCALE GENOMIC DNA]</scope>
    <source>
        <strain evidence="3 6">TF5-37.2-LB10</strain>
    </source>
</reference>
<dbReference type="RefSeq" id="WP_128770709.1">
    <property type="nucleotide sequence ID" value="NZ_RXOC01000013.1"/>
</dbReference>
<feature type="signal peptide" evidence="1">
    <location>
        <begin position="1"/>
        <end position="20"/>
    </location>
</feature>
<dbReference type="InterPro" id="IPR018637">
    <property type="entry name" value="DUF2059"/>
</dbReference>
<evidence type="ECO:0000313" key="3">
    <source>
        <dbReference type="EMBL" id="KAA8477945.1"/>
    </source>
</evidence>
<feature type="chain" id="PRO_5044610002" evidence="1">
    <location>
        <begin position="21"/>
        <end position="149"/>
    </location>
</feature>
<evidence type="ECO:0000313" key="4">
    <source>
        <dbReference type="EMBL" id="RXF68022.1"/>
    </source>
</evidence>
<proteinExistence type="predicted"/>
<name>A0A4V1KHQ6_9SPHI</name>
<evidence type="ECO:0000313" key="5">
    <source>
        <dbReference type="Proteomes" id="UP000290848"/>
    </source>
</evidence>
<dbReference type="AlphaFoldDB" id="A0A4V1KHQ6"/>
<dbReference type="OrthoDB" id="1143459at2"/>
<feature type="domain" description="DUF2059" evidence="2">
    <location>
        <begin position="79"/>
        <end position="137"/>
    </location>
</feature>